<keyword evidence="2" id="KW-1185">Reference proteome</keyword>
<protein>
    <submittedName>
        <fullName evidence="1">Uncharacterized protein</fullName>
    </submittedName>
</protein>
<proteinExistence type="predicted"/>
<evidence type="ECO:0000313" key="1">
    <source>
        <dbReference type="EMBL" id="QVK22884.1"/>
    </source>
</evidence>
<dbReference type="Proteomes" id="UP000676428">
    <property type="component" value="Chromosome"/>
</dbReference>
<dbReference type="RefSeq" id="WP_213681531.1">
    <property type="nucleotide sequence ID" value="NZ_CP074572.1"/>
</dbReference>
<organism evidence="1 2">
    <name type="scientific">Shewanella dokdonensis</name>
    <dbReference type="NCBI Taxonomy" id="712036"/>
    <lineage>
        <taxon>Bacteria</taxon>
        <taxon>Pseudomonadati</taxon>
        <taxon>Pseudomonadota</taxon>
        <taxon>Gammaproteobacteria</taxon>
        <taxon>Alteromonadales</taxon>
        <taxon>Shewanellaceae</taxon>
        <taxon>Shewanella</taxon>
    </lineage>
</organism>
<dbReference type="EMBL" id="CP074572">
    <property type="protein sequence ID" value="QVK22884.1"/>
    <property type="molecule type" value="Genomic_DNA"/>
</dbReference>
<name>A0ABX8DDS2_9GAMM</name>
<evidence type="ECO:0000313" key="2">
    <source>
        <dbReference type="Proteomes" id="UP000676428"/>
    </source>
</evidence>
<reference evidence="1 2" key="1">
    <citation type="journal article" date="2012" name="Int. J. Syst. Evol. Microbiol.">
        <title>Shewanella dokdonensis sp. nov., isolated from seawater.</title>
        <authorList>
            <person name="Sung H.R."/>
            <person name="Yoon J.H."/>
            <person name="Ghim S.Y."/>
        </authorList>
    </citation>
    <scope>NUCLEOTIDE SEQUENCE [LARGE SCALE GENOMIC DNA]</scope>
    <source>
        <strain evidence="1 2">DSM 23626</strain>
    </source>
</reference>
<gene>
    <name evidence="1" type="ORF">KHX94_17150</name>
</gene>
<sequence length="268" mass="30196">MLGQYFASPTELTMSGRQQLVLTVPPQFSDFVLLEFSSYPLAEWIVCERNHSNVHHLVRKQPFLTFDMSNVTNPLPLSSAVSRSLGQGVRLYIAPGVSSAKAISALRRGVTVDIDCAAEICFSLNSTAFELLPLECDRRLMLQPQVLEHARTILAQVPDPHAEAVTLAVQLSEIQQTSRQLKRYQQRMALELSPEAADELLQLHAQLEQKRQWLGHCYNQALSRHSYRYSANQVADERLQRTLECYELLAPPELVAMVATLTGDENEH</sequence>
<accession>A0ABX8DDS2</accession>